<dbReference type="Proteomes" id="UP000061432">
    <property type="component" value="Chromosome"/>
</dbReference>
<gene>
    <name evidence="2" type="ORF">Maq22A_c02570</name>
</gene>
<protein>
    <submittedName>
        <fullName evidence="2">Uncharacterized protein</fullName>
    </submittedName>
</protein>
<reference evidence="3" key="2">
    <citation type="submission" date="2015-01" db="EMBL/GenBank/DDBJ databases">
        <title>Complete genome sequence of Methylobacterium aquaticum strain 22A.</title>
        <authorList>
            <person name="Tani A."/>
            <person name="Ogura Y."/>
            <person name="Hayashi T."/>
        </authorList>
    </citation>
    <scope>NUCLEOTIDE SEQUENCE [LARGE SCALE GENOMIC DNA]</scope>
    <source>
        <strain evidence="3">MA-22A</strain>
    </source>
</reference>
<dbReference type="AlphaFoldDB" id="A0A0C6FAZ3"/>
<organism evidence="2 3">
    <name type="scientific">Methylobacterium aquaticum</name>
    <dbReference type="NCBI Taxonomy" id="270351"/>
    <lineage>
        <taxon>Bacteria</taxon>
        <taxon>Pseudomonadati</taxon>
        <taxon>Pseudomonadota</taxon>
        <taxon>Alphaproteobacteria</taxon>
        <taxon>Hyphomicrobiales</taxon>
        <taxon>Methylobacteriaceae</taxon>
        <taxon>Methylobacterium</taxon>
    </lineage>
</organism>
<reference evidence="2 3" key="1">
    <citation type="journal article" date="2015" name="Genome Announc.">
        <title>Complete Genome Sequence of Methylobacterium aquaticum Strain 22A, Isolated from Racomitrium japonicum Moss.</title>
        <authorList>
            <person name="Tani A."/>
            <person name="Ogura Y."/>
            <person name="Hayashi T."/>
            <person name="Kimbara K."/>
        </authorList>
    </citation>
    <scope>NUCLEOTIDE SEQUENCE [LARGE SCALE GENOMIC DNA]</scope>
    <source>
        <strain evidence="2 3">MA-22A</strain>
    </source>
</reference>
<dbReference type="EMBL" id="AP014704">
    <property type="protein sequence ID" value="BAQ43987.1"/>
    <property type="molecule type" value="Genomic_DNA"/>
</dbReference>
<dbReference type="KEGG" id="maqu:Maq22A_c02570"/>
<sequence length="82" mass="9005">MGSGGGEPAPHRARALTRRAFYGKTPWSAAIRPGLRAAGRFCFYPSPGRSPCDPGPNPEPLRQPDRSPWETRPSLYDMIGPR</sequence>
<name>A0A0C6FAZ3_9HYPH</name>
<evidence type="ECO:0000256" key="1">
    <source>
        <dbReference type="SAM" id="MobiDB-lite"/>
    </source>
</evidence>
<accession>A0A0C6FAZ3</accession>
<proteinExistence type="predicted"/>
<evidence type="ECO:0000313" key="2">
    <source>
        <dbReference type="EMBL" id="BAQ43987.1"/>
    </source>
</evidence>
<feature type="region of interest" description="Disordered" evidence="1">
    <location>
        <begin position="46"/>
        <end position="82"/>
    </location>
</feature>
<dbReference type="STRING" id="270351.Maq22A_c02570"/>
<evidence type="ECO:0000313" key="3">
    <source>
        <dbReference type="Proteomes" id="UP000061432"/>
    </source>
</evidence>